<reference evidence="1" key="2">
    <citation type="journal article" date="2015" name="Fish Shellfish Immunol.">
        <title>Early steps in the European eel (Anguilla anguilla)-Vibrio vulnificus interaction in the gills: Role of the RtxA13 toxin.</title>
        <authorList>
            <person name="Callol A."/>
            <person name="Pajuelo D."/>
            <person name="Ebbesson L."/>
            <person name="Teles M."/>
            <person name="MacKenzie S."/>
            <person name="Amaro C."/>
        </authorList>
    </citation>
    <scope>NUCLEOTIDE SEQUENCE</scope>
</reference>
<reference evidence="1" key="1">
    <citation type="submission" date="2014-11" db="EMBL/GenBank/DDBJ databases">
        <authorList>
            <person name="Amaro Gonzalez C."/>
        </authorList>
    </citation>
    <scope>NUCLEOTIDE SEQUENCE</scope>
</reference>
<organism evidence="1">
    <name type="scientific">Anguilla anguilla</name>
    <name type="common">European freshwater eel</name>
    <name type="synonym">Muraena anguilla</name>
    <dbReference type="NCBI Taxonomy" id="7936"/>
    <lineage>
        <taxon>Eukaryota</taxon>
        <taxon>Metazoa</taxon>
        <taxon>Chordata</taxon>
        <taxon>Craniata</taxon>
        <taxon>Vertebrata</taxon>
        <taxon>Euteleostomi</taxon>
        <taxon>Actinopterygii</taxon>
        <taxon>Neopterygii</taxon>
        <taxon>Teleostei</taxon>
        <taxon>Anguilliformes</taxon>
        <taxon>Anguillidae</taxon>
        <taxon>Anguilla</taxon>
    </lineage>
</organism>
<protein>
    <submittedName>
        <fullName evidence="1">Uncharacterized protein</fullName>
    </submittedName>
</protein>
<accession>A0A0E9VKC9</accession>
<name>A0A0E9VKC9_ANGAN</name>
<proteinExistence type="predicted"/>
<dbReference type="AlphaFoldDB" id="A0A0E9VKC9"/>
<dbReference type="EMBL" id="GBXM01030727">
    <property type="protein sequence ID" value="JAH77850.1"/>
    <property type="molecule type" value="Transcribed_RNA"/>
</dbReference>
<sequence length="59" mass="6566">MGPRTRNTVALRVWKTAPVSVFVSFLVCLCAINADDSAMENIVTEKRLRKAIDRTVPTC</sequence>
<evidence type="ECO:0000313" key="1">
    <source>
        <dbReference type="EMBL" id="JAH77850.1"/>
    </source>
</evidence>